<gene>
    <name evidence="1" type="ORF">FSW04_24475</name>
</gene>
<protein>
    <submittedName>
        <fullName evidence="1">Uncharacterized protein</fullName>
    </submittedName>
</protein>
<evidence type="ECO:0000313" key="1">
    <source>
        <dbReference type="EMBL" id="QEC50428.1"/>
    </source>
</evidence>
<organism evidence="1 2">
    <name type="scientific">Baekduia soli</name>
    <dbReference type="NCBI Taxonomy" id="496014"/>
    <lineage>
        <taxon>Bacteria</taxon>
        <taxon>Bacillati</taxon>
        <taxon>Actinomycetota</taxon>
        <taxon>Thermoleophilia</taxon>
        <taxon>Solirubrobacterales</taxon>
        <taxon>Baekduiaceae</taxon>
        <taxon>Baekduia</taxon>
    </lineage>
</organism>
<reference evidence="1 2" key="1">
    <citation type="journal article" date="2018" name="J. Microbiol.">
        <title>Baekduia soli gen. nov., sp. nov., a novel bacterium isolated from the soil of Baekdu Mountain and proposal of a novel family name, Baekduiaceae fam. nov.</title>
        <authorList>
            <person name="An D.S."/>
            <person name="Siddiqi M.Z."/>
            <person name="Kim K.H."/>
            <person name="Yu H.S."/>
            <person name="Im W.T."/>
        </authorList>
    </citation>
    <scope>NUCLEOTIDE SEQUENCE [LARGE SCALE GENOMIC DNA]</scope>
    <source>
        <strain evidence="1 2">BR7-21</strain>
    </source>
</reference>
<accession>A0A5B8UC63</accession>
<dbReference type="EMBL" id="CP042430">
    <property type="protein sequence ID" value="QEC50428.1"/>
    <property type="molecule type" value="Genomic_DNA"/>
</dbReference>
<dbReference type="Proteomes" id="UP000321805">
    <property type="component" value="Chromosome"/>
</dbReference>
<sequence>MAATMPASGEELISGLGVRLTSIDAARADAADMGLLDHGDQRLLAAIAAADGKKHVARALLIGRARRSVGSLLGAVGCHDGV</sequence>
<name>A0A5B8UC63_9ACTN</name>
<keyword evidence="2" id="KW-1185">Reference proteome</keyword>
<dbReference type="KEGG" id="bsol:FSW04_24475"/>
<dbReference type="RefSeq" id="WP_146923045.1">
    <property type="nucleotide sequence ID" value="NZ_CP042430.1"/>
</dbReference>
<evidence type="ECO:0000313" key="2">
    <source>
        <dbReference type="Proteomes" id="UP000321805"/>
    </source>
</evidence>
<proteinExistence type="predicted"/>
<dbReference type="AlphaFoldDB" id="A0A5B8UC63"/>